<reference evidence="7 8" key="1">
    <citation type="journal article" date="2010" name="J. Bacteriol.">
        <title>Genome sequences of Pelagibaca bermudensis HTCC2601T and Maritimibacter alkaliphilus HTCC2654T, the type strains of two marine Roseobacter genera.</title>
        <authorList>
            <person name="Thrash J.C."/>
            <person name="Cho J.C."/>
            <person name="Ferriera S."/>
            <person name="Johnson J."/>
            <person name="Vergin K.L."/>
            <person name="Giovannoni S.J."/>
        </authorList>
    </citation>
    <scope>NUCLEOTIDE SEQUENCE [LARGE SCALE GENOMIC DNA]</scope>
    <source>
        <strain evidence="7 8">HTCC2654</strain>
    </source>
</reference>
<feature type="transmembrane region" description="Helical" evidence="6">
    <location>
        <begin position="66"/>
        <end position="86"/>
    </location>
</feature>
<accession>A3VM11</accession>
<feature type="transmembrane region" description="Helical" evidence="6">
    <location>
        <begin position="31"/>
        <end position="54"/>
    </location>
</feature>
<evidence type="ECO:0000313" key="8">
    <source>
        <dbReference type="Proteomes" id="UP000002931"/>
    </source>
</evidence>
<dbReference type="AlphaFoldDB" id="A3VM11"/>
<keyword evidence="2" id="KW-0813">Transport</keyword>
<keyword evidence="4 6" id="KW-1133">Transmembrane helix</keyword>
<dbReference type="HOGENOM" id="CLU_017518_3_1_5"/>
<evidence type="ECO:0000256" key="6">
    <source>
        <dbReference type="SAM" id="Phobius"/>
    </source>
</evidence>
<keyword evidence="3 6" id="KW-0812">Transmembrane</keyword>
<dbReference type="InterPro" id="IPR024671">
    <property type="entry name" value="Atg22-like"/>
</dbReference>
<protein>
    <submittedName>
        <fullName evidence="7">Membrane protein, putative</fullName>
    </submittedName>
</protein>
<comment type="subcellular location">
    <subcellularLocation>
        <location evidence="1">Endomembrane system</location>
        <topology evidence="1">Multi-pass membrane protein</topology>
    </subcellularLocation>
</comment>
<comment type="caution">
    <text evidence="7">The sequence shown here is derived from an EMBL/GenBank/DDBJ whole genome shotgun (WGS) entry which is preliminary data.</text>
</comment>
<dbReference type="PANTHER" id="PTHR23519">
    <property type="entry name" value="AUTOPHAGY-RELATED PROTEIN 22"/>
    <property type="match status" value="1"/>
</dbReference>
<feature type="transmembrane region" description="Helical" evidence="6">
    <location>
        <begin position="434"/>
        <end position="453"/>
    </location>
</feature>
<dbReference type="STRING" id="314271.RB2654_11904"/>
<dbReference type="PANTHER" id="PTHR23519:SF1">
    <property type="entry name" value="AUTOPHAGY-RELATED PROTEIN 22"/>
    <property type="match status" value="1"/>
</dbReference>
<evidence type="ECO:0000256" key="2">
    <source>
        <dbReference type="ARBA" id="ARBA00022448"/>
    </source>
</evidence>
<dbReference type="InterPro" id="IPR036259">
    <property type="entry name" value="MFS_trans_sf"/>
</dbReference>
<evidence type="ECO:0000256" key="3">
    <source>
        <dbReference type="ARBA" id="ARBA00022692"/>
    </source>
</evidence>
<dbReference type="eggNOG" id="COG2270">
    <property type="taxonomic scope" value="Bacteria"/>
</dbReference>
<dbReference type="EMBL" id="AAMT01000027">
    <property type="protein sequence ID" value="EAQ10703.1"/>
    <property type="molecule type" value="Genomic_DNA"/>
</dbReference>
<dbReference type="SUPFAM" id="SSF103473">
    <property type="entry name" value="MFS general substrate transporter"/>
    <property type="match status" value="1"/>
</dbReference>
<dbReference type="Proteomes" id="UP000002931">
    <property type="component" value="Unassembled WGS sequence"/>
</dbReference>
<evidence type="ECO:0000256" key="5">
    <source>
        <dbReference type="ARBA" id="ARBA00023136"/>
    </source>
</evidence>
<feature type="transmembrane region" description="Helical" evidence="6">
    <location>
        <begin position="367"/>
        <end position="386"/>
    </location>
</feature>
<proteinExistence type="predicted"/>
<feature type="transmembrane region" description="Helical" evidence="6">
    <location>
        <begin position="122"/>
        <end position="144"/>
    </location>
</feature>
<dbReference type="InterPro" id="IPR050495">
    <property type="entry name" value="ATG22/LtaA_families"/>
</dbReference>
<keyword evidence="8" id="KW-1185">Reference proteome</keyword>
<evidence type="ECO:0000313" key="7">
    <source>
        <dbReference type="EMBL" id="EAQ10703.1"/>
    </source>
</evidence>
<feature type="transmembrane region" description="Helical" evidence="6">
    <location>
        <begin position="165"/>
        <end position="184"/>
    </location>
</feature>
<feature type="transmembrane region" description="Helical" evidence="6">
    <location>
        <begin position="263"/>
        <end position="285"/>
    </location>
</feature>
<feature type="transmembrane region" description="Helical" evidence="6">
    <location>
        <begin position="98"/>
        <end position="116"/>
    </location>
</feature>
<organism evidence="7 8">
    <name type="scientific">Maritimibacter alkaliphilus HTCC2654</name>
    <dbReference type="NCBI Taxonomy" id="314271"/>
    <lineage>
        <taxon>Bacteria</taxon>
        <taxon>Pseudomonadati</taxon>
        <taxon>Pseudomonadota</taxon>
        <taxon>Alphaproteobacteria</taxon>
        <taxon>Rhodobacterales</taxon>
        <taxon>Roseobacteraceae</taxon>
        <taxon>Maritimibacter</taxon>
    </lineage>
</organism>
<evidence type="ECO:0000256" key="4">
    <source>
        <dbReference type="ARBA" id="ARBA00022989"/>
    </source>
</evidence>
<feature type="transmembrane region" description="Helical" evidence="6">
    <location>
        <begin position="212"/>
        <end position="231"/>
    </location>
</feature>
<evidence type="ECO:0000256" key="1">
    <source>
        <dbReference type="ARBA" id="ARBA00004127"/>
    </source>
</evidence>
<dbReference type="Pfam" id="PF11700">
    <property type="entry name" value="ATG22"/>
    <property type="match status" value="1"/>
</dbReference>
<feature type="transmembrane region" description="Helical" evidence="6">
    <location>
        <begin position="297"/>
        <end position="317"/>
    </location>
</feature>
<name>A3VM11_9RHOB</name>
<feature type="transmembrane region" description="Helical" evidence="6">
    <location>
        <begin position="329"/>
        <end position="347"/>
    </location>
</feature>
<dbReference type="GO" id="GO:0012505">
    <property type="term" value="C:endomembrane system"/>
    <property type="evidence" value="ECO:0007669"/>
    <property type="project" value="UniProtKB-SubCell"/>
</dbReference>
<dbReference type="Gene3D" id="1.20.1250.20">
    <property type="entry name" value="MFS general substrate transporter like domains"/>
    <property type="match status" value="2"/>
</dbReference>
<feature type="transmembrane region" description="Helical" evidence="6">
    <location>
        <begin position="406"/>
        <end position="428"/>
    </location>
</feature>
<sequence length="463" mass="49909">MRWEGQMATGDRKRIWGWYWFDWASQPYHTVLLTFIYGPFFATVATAFFLSSGMAEQAADARAQTVWSMCLTITGLIIGFGGPILGALADTSGRRRPWIYLFTLLYVVGAWSLWYTDPAGGNMWLMLFAFGIGFIGAEFALIFVNGQLPGLVEDSEVGKTSGSGFAFGYVGGIVALIIMLAIFAEGDNGKTLIGLEPAFGLLDGSTREGTRFVGPFVAIWFIVFMVPYFLWVREDDLPRRKHSISKALGGLGRSLRALKDRRSLLNFLLSSMFYRDALNGLYGFGGVYATLVLDWQVTSIGIFGIISAISAALFSWLGGKVDSSIGPKPVIVGAILGLSLVIVTIVFMDRQSVFGIALAEGSKLPDIIMFGAGIVIGGMGGTLQAASRSLMVRHADPASPTEYFGLYGLSGRATAFIAPALIGLATTITGSARLGVSPLILLFLLGLVLLVWVRPDGEEFTTP</sequence>
<keyword evidence="5 6" id="KW-0472">Membrane</keyword>
<gene>
    <name evidence="7" type="ORF">RB2654_11904</name>
</gene>